<feature type="compositionally biased region" description="Low complexity" evidence="4">
    <location>
        <begin position="116"/>
        <end position="125"/>
    </location>
</feature>
<dbReference type="EC" id="2.3.2.27" evidence="3"/>
<accession>A0A3B6PT45</accession>
<dbReference type="Proteomes" id="UP000019116">
    <property type="component" value="Chromosome 6B"/>
</dbReference>
<dbReference type="GO" id="GO:0061630">
    <property type="term" value="F:ubiquitin protein ligase activity"/>
    <property type="evidence" value="ECO:0007669"/>
    <property type="project" value="UniProtKB-UniRule"/>
</dbReference>
<dbReference type="PANTHER" id="PTHR22849">
    <property type="entry name" value="WDSAM1 PROTEIN"/>
    <property type="match status" value="1"/>
</dbReference>
<evidence type="ECO:0000256" key="3">
    <source>
        <dbReference type="RuleBase" id="RU369093"/>
    </source>
</evidence>
<proteinExistence type="predicted"/>
<dbReference type="RefSeq" id="XP_044409837.1">
    <property type="nucleotide sequence ID" value="XM_044553902.1"/>
</dbReference>
<evidence type="ECO:0000313" key="7">
    <source>
        <dbReference type="Proteomes" id="UP000019116"/>
    </source>
</evidence>
<dbReference type="Gramene" id="TraesCS6B02G370800.1">
    <property type="protein sequence ID" value="TraesCS6B02G370800.1"/>
    <property type="gene ID" value="TraesCS6B02G370800"/>
</dbReference>
<gene>
    <name evidence="6" type="primary">LOC123134707</name>
</gene>
<dbReference type="STRING" id="4565.A0A3B6PT45"/>
<sequence>MRGRRGRGGARAPPGARPASRGSGSSPEATGEEEPLVRNVQEETMARKHHGQGSSSVIPESPSRFWPAAPEAAKNSAAPASAPRFWRGAPETGKYSSGPTSASGFWRGAPQGAKNSRSPSWSAGRSSHERSTVPDVAAASEAEPVPVVAAWTAGMGDEARSGLQRAAGEITALTKMKPPRGFATNCPHGDADPLHGGAMDNSVMLASACSIHQPYQQTLPSDEQIQDILKKISVLSELQKEAVHLQQTAKRVLSVTRNSSAPRILRHEQACSDVPSTSGSVPSIKQPYQEILFPCSTADNTLSSPLVPPSEEQIQDILEKFSGPLQIEDTLVRKETGTAILALCRDEEANPSAVDYDMPDTLLECPHGDSANQSYELWFNSRKNRCHPNEVPVKWSNEDDDGIPYPLYAEFCGDNSSLSPKREWDDVRVVRRLRGLRWQERAAARTHFREVRDSWRVAGRKPTSLFMSAMDKVRDERPKEYSGGRTIPEYLICPLSHELMLDPVTIATGKTFKQRFLKAWFEKSGHICPLTYETVSSTIIRNDRIRGYLEEWDEVLKEDKVTSHSSRRTRQ</sequence>
<dbReference type="GeneID" id="123134707"/>
<dbReference type="InterPro" id="IPR013083">
    <property type="entry name" value="Znf_RING/FYVE/PHD"/>
</dbReference>
<dbReference type="PANTHER" id="PTHR22849:SF163">
    <property type="entry name" value="U-BOX DOMAIN-CONTAINING PROTEIN"/>
    <property type="match status" value="1"/>
</dbReference>
<dbReference type="GO" id="GO:0005634">
    <property type="term" value="C:nucleus"/>
    <property type="evidence" value="ECO:0000318"/>
    <property type="project" value="GO_Central"/>
</dbReference>
<dbReference type="EnsemblPlants" id="TraesCS6B02G370800.1">
    <property type="protein sequence ID" value="TraesCS6B02G370800.1"/>
    <property type="gene ID" value="TraesCS6B02G370800"/>
</dbReference>
<keyword evidence="7" id="KW-1185">Reference proteome</keyword>
<evidence type="ECO:0000259" key="5">
    <source>
        <dbReference type="PROSITE" id="PS51698"/>
    </source>
</evidence>
<dbReference type="Gene3D" id="3.30.40.10">
    <property type="entry name" value="Zinc/RING finger domain, C3HC4 (zinc finger)"/>
    <property type="match status" value="1"/>
</dbReference>
<dbReference type="SUPFAM" id="SSF57850">
    <property type="entry name" value="RING/U-box"/>
    <property type="match status" value="1"/>
</dbReference>
<protein>
    <recommendedName>
        <fullName evidence="3 5">U-box domain-containing protein</fullName>
        <ecNumber evidence="3">2.3.2.27</ecNumber>
    </recommendedName>
    <alternativeName>
        <fullName evidence="3">RING-type E3 ubiquitin transferase PUB</fullName>
    </alternativeName>
</protein>
<reference evidence="6" key="1">
    <citation type="submission" date="2018-08" db="EMBL/GenBank/DDBJ databases">
        <authorList>
            <person name="Rossello M."/>
        </authorList>
    </citation>
    <scope>NUCLEOTIDE SEQUENCE [LARGE SCALE GENOMIC DNA]</scope>
    <source>
        <strain evidence="6">cv. Chinese Spring</strain>
    </source>
</reference>
<organism evidence="6">
    <name type="scientific">Triticum aestivum</name>
    <name type="common">Wheat</name>
    <dbReference type="NCBI Taxonomy" id="4565"/>
    <lineage>
        <taxon>Eukaryota</taxon>
        <taxon>Viridiplantae</taxon>
        <taxon>Streptophyta</taxon>
        <taxon>Embryophyta</taxon>
        <taxon>Tracheophyta</taxon>
        <taxon>Spermatophyta</taxon>
        <taxon>Magnoliopsida</taxon>
        <taxon>Liliopsida</taxon>
        <taxon>Poales</taxon>
        <taxon>Poaceae</taxon>
        <taxon>BOP clade</taxon>
        <taxon>Pooideae</taxon>
        <taxon>Triticodae</taxon>
        <taxon>Triticeae</taxon>
        <taxon>Triticinae</taxon>
        <taxon>Triticum</taxon>
    </lineage>
</organism>
<name>A0A3B6PT45_WHEAT</name>
<evidence type="ECO:0000256" key="4">
    <source>
        <dbReference type="SAM" id="MobiDB-lite"/>
    </source>
</evidence>
<keyword evidence="2 3" id="KW-0808">Transferase</keyword>
<dbReference type="UniPathway" id="UPA00143"/>
<reference evidence="6" key="2">
    <citation type="submission" date="2018-10" db="UniProtKB">
        <authorList>
            <consortium name="EnsemblPlants"/>
        </authorList>
    </citation>
    <scope>IDENTIFICATION</scope>
</reference>
<dbReference type="Pfam" id="PF04564">
    <property type="entry name" value="U-box"/>
    <property type="match status" value="1"/>
</dbReference>
<evidence type="ECO:0000313" key="6">
    <source>
        <dbReference type="EnsemblPlants" id="TraesCS6B02G370800.1"/>
    </source>
</evidence>
<feature type="region of interest" description="Disordered" evidence="4">
    <location>
        <begin position="1"/>
        <end position="141"/>
    </location>
</feature>
<dbReference type="AlphaFoldDB" id="A0A3B6PT45"/>
<comment type="function">
    <text evidence="3">Functions as an E3 ubiquitin ligase.</text>
</comment>
<dbReference type="SMR" id="A0A3B6PT45"/>
<dbReference type="OrthoDB" id="696376at2759"/>
<dbReference type="PROSITE" id="PS51698">
    <property type="entry name" value="U_BOX"/>
    <property type="match status" value="1"/>
</dbReference>
<dbReference type="InterPro" id="IPR045185">
    <property type="entry name" value="PUB22/23/24-like"/>
</dbReference>
<feature type="domain" description="U-box" evidence="5">
    <location>
        <begin position="486"/>
        <end position="571"/>
    </location>
</feature>
<evidence type="ECO:0000256" key="1">
    <source>
        <dbReference type="ARBA" id="ARBA00004906"/>
    </source>
</evidence>
<evidence type="ECO:0000256" key="2">
    <source>
        <dbReference type="ARBA" id="ARBA00022679"/>
    </source>
</evidence>
<comment type="catalytic activity">
    <reaction evidence="3">
        <text>S-ubiquitinyl-[E2 ubiquitin-conjugating enzyme]-L-cysteine + [acceptor protein]-L-lysine = [E2 ubiquitin-conjugating enzyme]-L-cysteine + N(6)-ubiquitinyl-[acceptor protein]-L-lysine.</text>
        <dbReference type="EC" id="2.3.2.27"/>
    </reaction>
</comment>
<feature type="compositionally biased region" description="Polar residues" evidence="4">
    <location>
        <begin position="94"/>
        <end position="103"/>
    </location>
</feature>
<feature type="compositionally biased region" description="Low complexity" evidence="4">
    <location>
        <begin position="67"/>
        <end position="83"/>
    </location>
</feature>
<comment type="pathway">
    <text evidence="1 3">Protein modification; protein ubiquitination.</text>
</comment>
<dbReference type="Gramene" id="TraesCS6B03G1047700.1">
    <property type="protein sequence ID" value="TraesCS6B03G1047700.1.CDS"/>
    <property type="gene ID" value="TraesCS6B03G1047700"/>
</dbReference>
<keyword evidence="3" id="KW-0833">Ubl conjugation pathway</keyword>
<feature type="compositionally biased region" description="Low complexity" evidence="4">
    <location>
        <begin position="10"/>
        <end position="27"/>
    </location>
</feature>
<dbReference type="GO" id="GO:0016567">
    <property type="term" value="P:protein ubiquitination"/>
    <property type="evidence" value="ECO:0007669"/>
    <property type="project" value="UniProtKB-UniRule"/>
</dbReference>
<dbReference type="GO" id="GO:0005737">
    <property type="term" value="C:cytoplasm"/>
    <property type="evidence" value="ECO:0000318"/>
    <property type="project" value="GO_Central"/>
</dbReference>
<dbReference type="SMART" id="SM00504">
    <property type="entry name" value="Ubox"/>
    <property type="match status" value="1"/>
</dbReference>
<dbReference type="InterPro" id="IPR003613">
    <property type="entry name" value="Ubox_domain"/>
</dbReference>